<feature type="modified residue" description="4-aspartylphosphate" evidence="6">
    <location>
        <position position="980"/>
    </location>
</feature>
<comment type="caution">
    <text evidence="11">The sequence shown here is derived from an EMBL/GenBank/DDBJ whole genome shotgun (WGS) entry which is preliminary data.</text>
</comment>
<feature type="domain" description="PAS" evidence="9">
    <location>
        <begin position="400"/>
        <end position="471"/>
    </location>
</feature>
<dbReference type="CDD" id="cd00130">
    <property type="entry name" value="PAS"/>
    <property type="match status" value="3"/>
</dbReference>
<dbReference type="Gene3D" id="3.30.565.10">
    <property type="entry name" value="Histidine kinase-like ATPase, C-terminal domain"/>
    <property type="match status" value="1"/>
</dbReference>
<dbReference type="CDD" id="cd00082">
    <property type="entry name" value="HisKA"/>
    <property type="match status" value="1"/>
</dbReference>
<dbReference type="InterPro" id="IPR000700">
    <property type="entry name" value="PAS-assoc_C"/>
</dbReference>
<evidence type="ECO:0000259" key="8">
    <source>
        <dbReference type="PROSITE" id="PS50110"/>
    </source>
</evidence>
<dbReference type="NCBIfam" id="TIGR00229">
    <property type="entry name" value="sensory_box"/>
    <property type="match status" value="3"/>
</dbReference>
<keyword evidence="5" id="KW-0418">Kinase</keyword>
<evidence type="ECO:0000256" key="1">
    <source>
        <dbReference type="ARBA" id="ARBA00000085"/>
    </source>
</evidence>
<evidence type="ECO:0000313" key="12">
    <source>
        <dbReference type="Proteomes" id="UP001556118"/>
    </source>
</evidence>
<evidence type="ECO:0000256" key="5">
    <source>
        <dbReference type="ARBA" id="ARBA00022777"/>
    </source>
</evidence>
<dbReference type="InterPro" id="IPR036097">
    <property type="entry name" value="HisK_dim/P_sf"/>
</dbReference>
<dbReference type="Gene3D" id="1.10.287.130">
    <property type="match status" value="1"/>
</dbReference>
<evidence type="ECO:0000259" key="10">
    <source>
        <dbReference type="PROSITE" id="PS50113"/>
    </source>
</evidence>
<dbReference type="SUPFAM" id="SSF55874">
    <property type="entry name" value="ATPase domain of HSP90 chaperone/DNA topoisomerase II/histidine kinase"/>
    <property type="match status" value="1"/>
</dbReference>
<dbReference type="InterPro" id="IPR052162">
    <property type="entry name" value="Sensor_kinase/Photoreceptor"/>
</dbReference>
<dbReference type="InterPro" id="IPR001610">
    <property type="entry name" value="PAC"/>
</dbReference>
<dbReference type="EMBL" id="JBFNXR010000031">
    <property type="protein sequence ID" value="MEW9855322.1"/>
    <property type="molecule type" value="Genomic_DNA"/>
</dbReference>
<dbReference type="PROSITE" id="PS50112">
    <property type="entry name" value="PAS"/>
    <property type="match status" value="3"/>
</dbReference>
<feature type="domain" description="PAC" evidence="10">
    <location>
        <begin position="221"/>
        <end position="273"/>
    </location>
</feature>
<dbReference type="Proteomes" id="UP001556118">
    <property type="component" value="Unassembled WGS sequence"/>
</dbReference>
<dbReference type="SUPFAM" id="SSF52172">
    <property type="entry name" value="CheY-like"/>
    <property type="match status" value="1"/>
</dbReference>
<evidence type="ECO:0000256" key="2">
    <source>
        <dbReference type="ARBA" id="ARBA00012438"/>
    </source>
</evidence>
<evidence type="ECO:0000256" key="3">
    <source>
        <dbReference type="ARBA" id="ARBA00022553"/>
    </source>
</evidence>
<dbReference type="PRINTS" id="PR00344">
    <property type="entry name" value="BCTRLSENSOR"/>
</dbReference>
<dbReference type="SMART" id="SM00387">
    <property type="entry name" value="HATPase_c"/>
    <property type="match status" value="1"/>
</dbReference>
<keyword evidence="3 6" id="KW-0597">Phosphoprotein</keyword>
<protein>
    <recommendedName>
        <fullName evidence="2">histidine kinase</fullName>
        <ecNumber evidence="2">2.7.13.3</ecNumber>
    </recommendedName>
</protein>
<dbReference type="SMART" id="SM00388">
    <property type="entry name" value="HisKA"/>
    <property type="match status" value="1"/>
</dbReference>
<evidence type="ECO:0000313" key="11">
    <source>
        <dbReference type="EMBL" id="MEW9855322.1"/>
    </source>
</evidence>
<dbReference type="PANTHER" id="PTHR43304:SF1">
    <property type="entry name" value="PAC DOMAIN-CONTAINING PROTEIN"/>
    <property type="match status" value="1"/>
</dbReference>
<dbReference type="InterPro" id="IPR001789">
    <property type="entry name" value="Sig_transdc_resp-reg_receiver"/>
</dbReference>
<evidence type="ECO:0000259" key="9">
    <source>
        <dbReference type="PROSITE" id="PS50112"/>
    </source>
</evidence>
<dbReference type="InterPro" id="IPR005467">
    <property type="entry name" value="His_kinase_dom"/>
</dbReference>
<dbReference type="Pfam" id="PF08447">
    <property type="entry name" value="PAS_3"/>
    <property type="match status" value="3"/>
</dbReference>
<dbReference type="SUPFAM" id="SSF47384">
    <property type="entry name" value="Homodimeric domain of signal transducing histidine kinase"/>
    <property type="match status" value="1"/>
</dbReference>
<dbReference type="InterPro" id="IPR003661">
    <property type="entry name" value="HisK_dim/P_dom"/>
</dbReference>
<dbReference type="InterPro" id="IPR003594">
    <property type="entry name" value="HATPase_dom"/>
</dbReference>
<keyword evidence="12" id="KW-1185">Reference proteome</keyword>
<dbReference type="InterPro" id="IPR013656">
    <property type="entry name" value="PAS_4"/>
</dbReference>
<dbReference type="InterPro" id="IPR004358">
    <property type="entry name" value="Sig_transdc_His_kin-like_C"/>
</dbReference>
<dbReference type="Pfam" id="PF02518">
    <property type="entry name" value="HATPase_c"/>
    <property type="match status" value="1"/>
</dbReference>
<dbReference type="PROSITE" id="PS50113">
    <property type="entry name" value="PAC"/>
    <property type="match status" value="3"/>
</dbReference>
<dbReference type="InterPro" id="IPR000014">
    <property type="entry name" value="PAS"/>
</dbReference>
<dbReference type="Pfam" id="PF08448">
    <property type="entry name" value="PAS_4"/>
    <property type="match status" value="2"/>
</dbReference>
<dbReference type="SMART" id="SM00086">
    <property type="entry name" value="PAC"/>
    <property type="match status" value="4"/>
</dbReference>
<dbReference type="RefSeq" id="WP_367772708.1">
    <property type="nucleotide sequence ID" value="NZ_JBFNXR010000031.1"/>
</dbReference>
<dbReference type="Pfam" id="PF00512">
    <property type="entry name" value="HisKA"/>
    <property type="match status" value="1"/>
</dbReference>
<dbReference type="PROSITE" id="PS50109">
    <property type="entry name" value="HIS_KIN"/>
    <property type="match status" value="1"/>
</dbReference>
<dbReference type="InterPro" id="IPR036890">
    <property type="entry name" value="HATPase_C_sf"/>
</dbReference>
<organism evidence="11 12">
    <name type="scientific">Novosphingobium rhizovicinum</name>
    <dbReference type="NCBI Taxonomy" id="3228928"/>
    <lineage>
        <taxon>Bacteria</taxon>
        <taxon>Pseudomonadati</taxon>
        <taxon>Pseudomonadota</taxon>
        <taxon>Alphaproteobacteria</taxon>
        <taxon>Sphingomonadales</taxon>
        <taxon>Sphingomonadaceae</taxon>
        <taxon>Novosphingobium</taxon>
    </lineage>
</organism>
<name>A0ABV3RBN5_9SPHN</name>
<dbReference type="Gene3D" id="3.30.450.20">
    <property type="entry name" value="PAS domain"/>
    <property type="match status" value="5"/>
</dbReference>
<dbReference type="SMART" id="SM00091">
    <property type="entry name" value="PAS"/>
    <property type="match status" value="4"/>
</dbReference>
<evidence type="ECO:0000256" key="4">
    <source>
        <dbReference type="ARBA" id="ARBA00022679"/>
    </source>
</evidence>
<accession>A0ABV3RBN5</accession>
<dbReference type="InterPro" id="IPR013655">
    <property type="entry name" value="PAS_fold_3"/>
</dbReference>
<feature type="domain" description="Response regulatory" evidence="8">
    <location>
        <begin position="930"/>
        <end position="1040"/>
    </location>
</feature>
<evidence type="ECO:0000259" key="7">
    <source>
        <dbReference type="PROSITE" id="PS50109"/>
    </source>
</evidence>
<feature type="domain" description="Histidine kinase" evidence="7">
    <location>
        <begin position="690"/>
        <end position="910"/>
    </location>
</feature>
<proteinExistence type="predicted"/>
<dbReference type="InterPro" id="IPR035965">
    <property type="entry name" value="PAS-like_dom_sf"/>
</dbReference>
<feature type="domain" description="PAC" evidence="10">
    <location>
        <begin position="347"/>
        <end position="399"/>
    </location>
</feature>
<dbReference type="SMART" id="SM00448">
    <property type="entry name" value="REC"/>
    <property type="match status" value="1"/>
</dbReference>
<dbReference type="Gene3D" id="3.40.50.2300">
    <property type="match status" value="1"/>
</dbReference>
<sequence>MRKHDWSTSPLGDPDGWPQSLRLVVSLILSSKFPMFVAWGKELGFLYNDAYAEVLGAKHPSAIGRRFYDIWAEIWPDIAPLIDAAMAGEATYREDLPLLMHRKGFDEQTWFTFSYSPVRDENGQVAGMFCACTETTARILAERAISESEARFRNMADHAPVMMWVTDATGACTYLNRSWYTFTGQSHEEAEGFGWLDATHPEDKAAAEQAFLDANRARMPLRIEYRLRRADGTYRWVIDAAAPRFGDDREFLGFAGSVIDIDTRRDNEERQRNSEATLRQVTNTLPAFVWLAAPDGNLHYFNDRWYEYTGQSPHEALPSGWIGVLHPDDVEETARRWADARERGVTYQIEVRYRRRDGQYRWYVVRAEPLREEDGTIKGWVGTSIDIHDQKQIESALRASEAEFRLMADAVPQIIWITDADARVQFFNRHWFDYTGAKSQSETAEDINEDYVHPDDKAVTMAAFARARQNRTTFTVEHRIRSAAGEYRWFLVRGEPYADPETGKVLRWYGASVDIHDRRVAEAELQQLNKALEGRNAAALAERKLLADLVEGTDAFVHVVGPDYRWLAVNKSAADEFERNFGKRPRVGEHMLELLEADAEQRSAIGALWSRALAGEEFTAVDEFTDSDGVRHFYESKFNSLRDADGLMIGAYQFVHDITDRVQEQVRLRVAEEALRQSQKMEAMGQLTGGVAHDFNNLLTPIVGGLDMLQRRGVGGEREQRLIAGAMQSAERAKTLVQRLLAFARRQPLQAVPVDVADLVRGMGDLITSTTGPQVRLMLDFPSDLSPATADPNQLEMALLNLSVNARDAMPDGGTLTIAAREEQVSEGAPIDLAPGRYIQLSVADTGTGMDKETLSRAVEPFFSTKGVGKGTGLGLSMVHGLASQLGGALTVASEPGCGTSVTLWLPCSDVGLPASSCPTASEAPPSGATALLVDDEDLVRMSTAAMLQDLGYTVIEAASAEQALALVQAGQKFDVLVTDHLMPGMSGMELVTVMRAERSQLAALLVSGYADDQGIDASLLRLSKPFRKDELGEMLARLSRSRRTEPEGGSDDV</sequence>
<dbReference type="Pfam" id="PF00072">
    <property type="entry name" value="Response_reg"/>
    <property type="match status" value="1"/>
</dbReference>
<keyword evidence="4" id="KW-0808">Transferase</keyword>
<comment type="catalytic activity">
    <reaction evidence="1">
        <text>ATP + protein L-histidine = ADP + protein N-phospho-L-histidine.</text>
        <dbReference type="EC" id="2.7.13.3"/>
    </reaction>
</comment>
<reference evidence="11 12" key="1">
    <citation type="submission" date="2024-06" db="EMBL/GenBank/DDBJ databases">
        <title>Novosphingobium rhizovicinus M1R2S20.</title>
        <authorList>
            <person name="Sun J.-Q."/>
        </authorList>
    </citation>
    <scope>NUCLEOTIDE SEQUENCE [LARGE SCALE GENOMIC DNA]</scope>
    <source>
        <strain evidence="11 12">M1R2S20</strain>
    </source>
</reference>
<feature type="domain" description="PAC" evidence="10">
    <location>
        <begin position="474"/>
        <end position="527"/>
    </location>
</feature>
<feature type="domain" description="PAS" evidence="9">
    <location>
        <begin position="148"/>
        <end position="218"/>
    </location>
</feature>
<dbReference type="PANTHER" id="PTHR43304">
    <property type="entry name" value="PHYTOCHROME-LIKE PROTEIN CPH1"/>
    <property type="match status" value="1"/>
</dbReference>
<dbReference type="SUPFAM" id="SSF55785">
    <property type="entry name" value="PYP-like sensor domain (PAS domain)"/>
    <property type="match status" value="5"/>
</dbReference>
<gene>
    <name evidence="11" type="ORF">ABUH87_09090</name>
</gene>
<evidence type="ECO:0000256" key="6">
    <source>
        <dbReference type="PROSITE-ProRule" id="PRU00169"/>
    </source>
</evidence>
<dbReference type="InterPro" id="IPR011006">
    <property type="entry name" value="CheY-like_superfamily"/>
</dbReference>
<dbReference type="EC" id="2.7.13.3" evidence="2"/>
<dbReference type="PROSITE" id="PS50110">
    <property type="entry name" value="RESPONSE_REGULATORY"/>
    <property type="match status" value="1"/>
</dbReference>
<feature type="domain" description="PAS" evidence="9">
    <location>
        <begin position="274"/>
        <end position="344"/>
    </location>
</feature>